<accession>A0A2U1ACN2</accession>
<evidence type="ECO:0000313" key="1">
    <source>
        <dbReference type="EMBL" id="PVY33292.1"/>
    </source>
</evidence>
<dbReference type="EMBL" id="QEKH01000053">
    <property type="protein sequence ID" value="PVY33292.1"/>
    <property type="molecule type" value="Genomic_DNA"/>
</dbReference>
<dbReference type="AlphaFoldDB" id="A0A2U1ACN2"/>
<keyword evidence="2" id="KW-1185">Reference proteome</keyword>
<comment type="caution">
    <text evidence="1">The sequence shown here is derived from an EMBL/GenBank/DDBJ whole genome shotgun (WGS) entry which is preliminary data.</text>
</comment>
<proteinExistence type="predicted"/>
<reference evidence="1 2" key="1">
    <citation type="submission" date="2018-04" db="EMBL/GenBank/DDBJ databases">
        <title>Genomic Encyclopedia of Type Strains, Phase IV (KMG-IV): sequencing the most valuable type-strain genomes for metagenomic binning, comparative biology and taxonomic classification.</title>
        <authorList>
            <person name="Goeker M."/>
        </authorList>
    </citation>
    <scope>NUCLEOTIDE SEQUENCE [LARGE SCALE GENOMIC DNA]</scope>
    <source>
        <strain evidence="1 2">DSM 14823</strain>
    </source>
</reference>
<gene>
    <name evidence="1" type="ORF">C8D82_1534</name>
</gene>
<name>A0A2U1ACN2_9BACT</name>
<organism evidence="1 2">
    <name type="scientific">Victivallis vadensis</name>
    <dbReference type="NCBI Taxonomy" id="172901"/>
    <lineage>
        <taxon>Bacteria</taxon>
        <taxon>Pseudomonadati</taxon>
        <taxon>Lentisphaerota</taxon>
        <taxon>Lentisphaeria</taxon>
        <taxon>Victivallales</taxon>
        <taxon>Victivallaceae</taxon>
        <taxon>Victivallis</taxon>
    </lineage>
</organism>
<protein>
    <submittedName>
        <fullName evidence="1">Uncharacterized protein</fullName>
    </submittedName>
</protein>
<evidence type="ECO:0000313" key="2">
    <source>
        <dbReference type="Proteomes" id="UP000245959"/>
    </source>
</evidence>
<sequence length="50" mass="5940">MKTKGYGMKKRLLRTDADAWRVPERFHRNGKITVFFICPPECNPADRQIF</sequence>
<dbReference type="Proteomes" id="UP000245959">
    <property type="component" value="Unassembled WGS sequence"/>
</dbReference>